<evidence type="ECO:0000313" key="3">
    <source>
        <dbReference type="Proteomes" id="UP001168821"/>
    </source>
</evidence>
<dbReference type="EMBL" id="JALNTZ010000005">
    <property type="protein sequence ID" value="KAJ3652892.1"/>
    <property type="molecule type" value="Genomic_DNA"/>
</dbReference>
<dbReference type="GO" id="GO:0005615">
    <property type="term" value="C:extracellular space"/>
    <property type="evidence" value="ECO:0007669"/>
    <property type="project" value="TreeGrafter"/>
</dbReference>
<comment type="caution">
    <text evidence="2">The sequence shown here is derived from an EMBL/GenBank/DDBJ whole genome shotgun (WGS) entry which is preliminary data.</text>
</comment>
<name>A0AA38IB50_9CUCU</name>
<dbReference type="InterPro" id="IPR038606">
    <property type="entry name" value="To_sf"/>
</dbReference>
<proteinExistence type="predicted"/>
<sequence>MNSLVLCVVTLATLSSYVQCHVVIEIGNRTYGLLQKYNKFSIVGLTKPESVKARLDFGPVISTLTVEAFFPQLILQMECEAQGTIVLLPLNAVTPVDFIANNPILTLTIKLEEYDKGDTYFRVIDSNLDVQTEAFRFDFKKLFSNKRLNDEFNSAMNEKGLQIFHIHKPLQAHFAPHFGYLFSSFLEKVPVAALFVE</sequence>
<gene>
    <name evidence="2" type="ORF">Zmor_018820</name>
</gene>
<keyword evidence="3" id="KW-1185">Reference proteome</keyword>
<dbReference type="Pfam" id="PF06585">
    <property type="entry name" value="JHBP"/>
    <property type="match status" value="1"/>
</dbReference>
<dbReference type="Proteomes" id="UP001168821">
    <property type="component" value="Unassembled WGS sequence"/>
</dbReference>
<reference evidence="2" key="1">
    <citation type="journal article" date="2023" name="G3 (Bethesda)">
        <title>Whole genome assemblies of Zophobas morio and Tenebrio molitor.</title>
        <authorList>
            <person name="Kaur S."/>
            <person name="Stinson S.A."/>
            <person name="diCenzo G.C."/>
        </authorList>
    </citation>
    <scope>NUCLEOTIDE SEQUENCE</scope>
    <source>
        <strain evidence="2">QUZm001</strain>
    </source>
</reference>
<protein>
    <submittedName>
        <fullName evidence="2">Uncharacterized protein</fullName>
    </submittedName>
</protein>
<feature type="signal peptide" evidence="1">
    <location>
        <begin position="1"/>
        <end position="20"/>
    </location>
</feature>
<dbReference type="PANTHER" id="PTHR11008:SF32">
    <property type="entry name" value="CIRCADIAN CLOCK-CONTROLLED PROTEIN DAYWAKE-RELATED"/>
    <property type="match status" value="1"/>
</dbReference>
<dbReference type="Gene3D" id="3.15.10.30">
    <property type="entry name" value="Haemolymph juvenile hormone binding protein"/>
    <property type="match status" value="1"/>
</dbReference>
<accession>A0AA38IB50</accession>
<dbReference type="InterPro" id="IPR010562">
    <property type="entry name" value="Haemolymph_juvenile_hormone-bd"/>
</dbReference>
<evidence type="ECO:0000313" key="2">
    <source>
        <dbReference type="EMBL" id="KAJ3652892.1"/>
    </source>
</evidence>
<evidence type="ECO:0000256" key="1">
    <source>
        <dbReference type="SAM" id="SignalP"/>
    </source>
</evidence>
<organism evidence="2 3">
    <name type="scientific">Zophobas morio</name>
    <dbReference type="NCBI Taxonomy" id="2755281"/>
    <lineage>
        <taxon>Eukaryota</taxon>
        <taxon>Metazoa</taxon>
        <taxon>Ecdysozoa</taxon>
        <taxon>Arthropoda</taxon>
        <taxon>Hexapoda</taxon>
        <taxon>Insecta</taxon>
        <taxon>Pterygota</taxon>
        <taxon>Neoptera</taxon>
        <taxon>Endopterygota</taxon>
        <taxon>Coleoptera</taxon>
        <taxon>Polyphaga</taxon>
        <taxon>Cucujiformia</taxon>
        <taxon>Tenebrionidae</taxon>
        <taxon>Zophobas</taxon>
    </lineage>
</organism>
<dbReference type="PANTHER" id="PTHR11008">
    <property type="entry name" value="PROTEIN TAKEOUT-LIKE PROTEIN"/>
    <property type="match status" value="1"/>
</dbReference>
<keyword evidence="1" id="KW-0732">Signal</keyword>
<dbReference type="AlphaFoldDB" id="A0AA38IB50"/>
<feature type="chain" id="PRO_5041424318" evidence="1">
    <location>
        <begin position="21"/>
        <end position="197"/>
    </location>
</feature>